<feature type="compositionally biased region" description="Basic and acidic residues" evidence="3">
    <location>
        <begin position="55"/>
        <end position="64"/>
    </location>
</feature>
<dbReference type="Proteomes" id="UP000079169">
    <property type="component" value="Unplaced"/>
</dbReference>
<evidence type="ECO:0000256" key="3">
    <source>
        <dbReference type="SAM" id="MobiDB-lite"/>
    </source>
</evidence>
<feature type="compositionally biased region" description="Basic and acidic residues" evidence="3">
    <location>
        <begin position="119"/>
        <end position="129"/>
    </location>
</feature>
<evidence type="ECO:0000313" key="4">
    <source>
        <dbReference type="Proteomes" id="UP000079169"/>
    </source>
</evidence>
<dbReference type="RefSeq" id="XP_026680854.1">
    <property type="nucleotide sequence ID" value="XM_026825053.1"/>
</dbReference>
<feature type="compositionally biased region" description="Low complexity" evidence="3">
    <location>
        <begin position="131"/>
        <end position="142"/>
    </location>
</feature>
<dbReference type="STRING" id="121845.A0A3Q0IX98"/>
<dbReference type="KEGG" id="dci:103511221"/>
<accession>A0A3Q0IX98</accession>
<name>A0A3Q0IX98_DIACI</name>
<dbReference type="GO" id="GO:0000460">
    <property type="term" value="P:maturation of 5.8S rRNA"/>
    <property type="evidence" value="ECO:0007669"/>
    <property type="project" value="TreeGrafter"/>
</dbReference>
<organism evidence="4 5">
    <name type="scientific">Diaphorina citri</name>
    <name type="common">Asian citrus psyllid</name>
    <dbReference type="NCBI Taxonomy" id="121845"/>
    <lineage>
        <taxon>Eukaryota</taxon>
        <taxon>Metazoa</taxon>
        <taxon>Ecdysozoa</taxon>
        <taxon>Arthropoda</taxon>
        <taxon>Hexapoda</taxon>
        <taxon>Insecta</taxon>
        <taxon>Pterygota</taxon>
        <taxon>Neoptera</taxon>
        <taxon>Paraneoptera</taxon>
        <taxon>Hemiptera</taxon>
        <taxon>Sternorrhyncha</taxon>
        <taxon>Psylloidea</taxon>
        <taxon>Psyllidae</taxon>
        <taxon>Diaphorininae</taxon>
        <taxon>Diaphorina</taxon>
    </lineage>
</organism>
<evidence type="ECO:0000256" key="1">
    <source>
        <dbReference type="ARBA" id="ARBA00007462"/>
    </source>
</evidence>
<dbReference type="GO" id="GO:0000470">
    <property type="term" value="P:maturation of LSU-rRNA"/>
    <property type="evidence" value="ECO:0007669"/>
    <property type="project" value="TreeGrafter"/>
</dbReference>
<dbReference type="PaxDb" id="121845-A0A3Q0IX98"/>
<dbReference type="GO" id="GO:0030687">
    <property type="term" value="C:preribosome, large subunit precursor"/>
    <property type="evidence" value="ECO:0007669"/>
    <property type="project" value="TreeGrafter"/>
</dbReference>
<comment type="similarity">
    <text evidence="1">Belongs to the RRP15 family.</text>
</comment>
<protein>
    <recommendedName>
        <fullName evidence="2">RRP15-like protein</fullName>
    </recommendedName>
</protein>
<reference evidence="5" key="1">
    <citation type="submission" date="2025-08" db="UniProtKB">
        <authorList>
            <consortium name="RefSeq"/>
        </authorList>
    </citation>
    <scope>IDENTIFICATION</scope>
</reference>
<proteinExistence type="inferred from homology"/>
<dbReference type="GeneID" id="103511221"/>
<evidence type="ECO:0000256" key="2">
    <source>
        <dbReference type="ARBA" id="ARBA00017475"/>
    </source>
</evidence>
<feature type="region of interest" description="Disordered" evidence="3">
    <location>
        <begin position="55"/>
        <end position="83"/>
    </location>
</feature>
<dbReference type="AlphaFoldDB" id="A0A3Q0IX98"/>
<feature type="compositionally biased region" description="Acidic residues" evidence="3">
    <location>
        <begin position="143"/>
        <end position="156"/>
    </location>
</feature>
<feature type="region of interest" description="Disordered" evidence="3">
    <location>
        <begin position="100"/>
        <end position="177"/>
    </location>
</feature>
<evidence type="ECO:0000313" key="5">
    <source>
        <dbReference type="RefSeq" id="XP_026680854.1"/>
    </source>
</evidence>
<dbReference type="PANTHER" id="PTHR13245:SF14">
    <property type="entry name" value="RRP15-LIKE PROTEIN"/>
    <property type="match status" value="1"/>
</dbReference>
<keyword evidence="4" id="KW-1185">Reference proteome</keyword>
<dbReference type="InterPro" id="IPR012459">
    <property type="entry name" value="Rrp15"/>
</dbReference>
<gene>
    <name evidence="5" type="primary">LOC103511221</name>
</gene>
<sequence>RGVITLFNAVRQQQKTLTEKLNEAGSLEVKRDKAYKSVNKKEFLDTLAERAKCENVDNPVKSESDSDQEMAPNKISTQANKAGKTWDVLRNNFMMGASMKDWDKEDEEEGESQVKKKVKPSDKSTDKKSAKSGGAKFSFSMDVDADYSDDDNDGGESDGGSGSDGDSQDDGDSDFSD</sequence>
<feature type="non-terminal residue" evidence="5">
    <location>
        <position position="1"/>
    </location>
</feature>
<feature type="compositionally biased region" description="Acidic residues" evidence="3">
    <location>
        <begin position="166"/>
        <end position="177"/>
    </location>
</feature>
<dbReference type="PANTHER" id="PTHR13245">
    <property type="entry name" value="RRP15-LIKE PROTEIN"/>
    <property type="match status" value="1"/>
</dbReference>
<dbReference type="Pfam" id="PF07890">
    <property type="entry name" value="Rrp15p"/>
    <property type="match status" value="1"/>
</dbReference>